<keyword evidence="8" id="KW-1185">Reference proteome</keyword>
<evidence type="ECO:0000313" key="7">
    <source>
        <dbReference type="EMBL" id="MEC5385886.1"/>
    </source>
</evidence>
<gene>
    <name evidence="7" type="ORF">VVD49_09130</name>
</gene>
<dbReference type="EMBL" id="JAYXHS010000001">
    <property type="protein sequence ID" value="MEC5385886.1"/>
    <property type="molecule type" value="Genomic_DNA"/>
</dbReference>
<evidence type="ECO:0000256" key="1">
    <source>
        <dbReference type="ARBA" id="ARBA00005836"/>
    </source>
</evidence>
<dbReference type="SUPFAM" id="SSF111283">
    <property type="entry name" value="Putative modulator of DNA gyrase, PmbA/TldD"/>
    <property type="match status" value="1"/>
</dbReference>
<evidence type="ECO:0000256" key="3">
    <source>
        <dbReference type="ARBA" id="ARBA00022801"/>
    </source>
</evidence>
<dbReference type="PANTHER" id="PTHR30624">
    <property type="entry name" value="UNCHARACTERIZED PROTEIN TLDD AND PMBA"/>
    <property type="match status" value="1"/>
</dbReference>
<dbReference type="InterPro" id="IPR035068">
    <property type="entry name" value="TldD/PmbA_N"/>
</dbReference>
<feature type="domain" description="Metalloprotease TldD/E N-terminal" evidence="5">
    <location>
        <begin position="22"/>
        <end position="84"/>
    </location>
</feature>
<sequence length="476" mass="52255">MPAPASTHQQALNYALRHSDWAAIRYSSETTTWRSIRNDKPEGNDTSLDEGAMCEVLVDGHFGYAATADLSLAGLQRAFDRAIATTRATSRHKAQAFTVSERPRALGNYRSARGRDLDALSLGEITDCLLAASQAMQLSDQLVNRTASATLVQTRIDYYSSNGSETHQSFDMLDVTLSATAVDAAESQTRSWSRTGQLGGEVFNRATLIAHAERTAREALALLAAENCPSGRMDLVLMPDQMMLQIHESIGHPLELDRILGDERNYAGWSFVKPEDFGRLQYGSPLMNVSFDPTRANELASYDFDDGGNPATREMLIENGVLKRGLGSLESQLRSGLSGVANFRSASWNRAPIDRMANINLEPGSSSLEALIAQVEHGVLMHTNRSWSIDDYRNKFQFGCEYGQLIENGRLGRVVRNPNYRGVTVDFWNRLAGVGSHDEVFGTLNCGKGEPSQVIRVGHASPPCLFRDVEVFGGQS</sequence>
<dbReference type="PANTHER" id="PTHR30624:SF10">
    <property type="entry name" value="CONSERVED PROTEIN"/>
    <property type="match status" value="1"/>
</dbReference>
<evidence type="ECO:0000259" key="5">
    <source>
        <dbReference type="Pfam" id="PF01523"/>
    </source>
</evidence>
<dbReference type="Gene3D" id="3.30.2290.10">
    <property type="entry name" value="PmbA/TldD superfamily"/>
    <property type="match status" value="1"/>
</dbReference>
<dbReference type="Pfam" id="PF01523">
    <property type="entry name" value="PmbA_TldD_1st"/>
    <property type="match status" value="1"/>
</dbReference>
<protein>
    <submittedName>
        <fullName evidence="7">TldD/PmbA family protein</fullName>
    </submittedName>
</protein>
<feature type="domain" description="Metalloprotease TldD/E C-terminal" evidence="6">
    <location>
        <begin position="230"/>
        <end position="471"/>
    </location>
</feature>
<dbReference type="InterPro" id="IPR051463">
    <property type="entry name" value="Peptidase_U62_metallo"/>
</dbReference>
<evidence type="ECO:0000313" key="8">
    <source>
        <dbReference type="Proteomes" id="UP001331561"/>
    </source>
</evidence>
<reference evidence="7 8" key="1">
    <citation type="submission" date="2024-01" db="EMBL/GenBank/DDBJ databases">
        <title>Uliginosibacterium soil sp. nov.</title>
        <authorList>
            <person name="Lv Y."/>
        </authorList>
    </citation>
    <scope>NUCLEOTIDE SEQUENCE [LARGE SCALE GENOMIC DNA]</scope>
    <source>
        <strain evidence="7 8">H3</strain>
    </source>
</reference>
<dbReference type="InterPro" id="IPR045569">
    <property type="entry name" value="Metalloprtase-TldD/E_C"/>
</dbReference>
<dbReference type="Pfam" id="PF19289">
    <property type="entry name" value="PmbA_TldD_3rd"/>
    <property type="match status" value="1"/>
</dbReference>
<keyword evidence="2" id="KW-0645">Protease</keyword>
<dbReference type="Proteomes" id="UP001331561">
    <property type="component" value="Unassembled WGS sequence"/>
</dbReference>
<comment type="caution">
    <text evidence="7">The sequence shown here is derived from an EMBL/GenBank/DDBJ whole genome shotgun (WGS) entry which is preliminary data.</text>
</comment>
<evidence type="ECO:0000256" key="4">
    <source>
        <dbReference type="ARBA" id="ARBA00023049"/>
    </source>
</evidence>
<organism evidence="7 8">
    <name type="scientific">Uliginosibacterium silvisoli</name>
    <dbReference type="NCBI Taxonomy" id="3114758"/>
    <lineage>
        <taxon>Bacteria</taxon>
        <taxon>Pseudomonadati</taxon>
        <taxon>Pseudomonadota</taxon>
        <taxon>Betaproteobacteria</taxon>
        <taxon>Rhodocyclales</taxon>
        <taxon>Zoogloeaceae</taxon>
        <taxon>Uliginosibacterium</taxon>
    </lineage>
</organism>
<dbReference type="InterPro" id="IPR036059">
    <property type="entry name" value="TldD/PmbA_sf"/>
</dbReference>
<keyword evidence="4" id="KW-0482">Metalloprotease</keyword>
<dbReference type="RefSeq" id="WP_327598830.1">
    <property type="nucleotide sequence ID" value="NZ_JAYXHS010000001.1"/>
</dbReference>
<evidence type="ECO:0000256" key="2">
    <source>
        <dbReference type="ARBA" id="ARBA00022670"/>
    </source>
</evidence>
<evidence type="ECO:0000259" key="6">
    <source>
        <dbReference type="Pfam" id="PF19289"/>
    </source>
</evidence>
<keyword evidence="3" id="KW-0378">Hydrolase</keyword>
<name>A0ABU6K368_9RHOO</name>
<proteinExistence type="inferred from homology"/>
<dbReference type="InterPro" id="IPR002510">
    <property type="entry name" value="Metalloprtase-TldD/E_N"/>
</dbReference>
<comment type="similarity">
    <text evidence="1">Belongs to the peptidase U62 family.</text>
</comment>
<accession>A0ABU6K368</accession>